<dbReference type="SUPFAM" id="SSF50486">
    <property type="entry name" value="FMT C-terminal domain-like"/>
    <property type="match status" value="1"/>
</dbReference>
<dbReference type="PANTHER" id="PTHR11138">
    <property type="entry name" value="METHIONYL-TRNA FORMYLTRANSFERASE"/>
    <property type="match status" value="1"/>
</dbReference>
<keyword evidence="3" id="KW-0648">Protein biosynthesis</keyword>
<dbReference type="GO" id="GO:0005829">
    <property type="term" value="C:cytosol"/>
    <property type="evidence" value="ECO:0007669"/>
    <property type="project" value="TreeGrafter"/>
</dbReference>
<reference evidence="6 7" key="1">
    <citation type="submission" date="2018-07" db="EMBL/GenBank/DDBJ databases">
        <title>Exploring interactions and the metabolic potential of the ultra-small soil bacteria Hylemonella gracilis.</title>
        <authorList>
            <person name="Tyc O."/>
            <person name="Kulkarni P."/>
            <person name="Gawehns F."/>
            <person name="Hundscheid M."/>
            <person name="Zweers H."/>
            <person name="Garbeva P."/>
        </authorList>
    </citation>
    <scope>NUCLEOTIDE SEQUENCE [LARGE SCALE GENOMIC DNA]</scope>
    <source>
        <strain evidence="6 7">NS1</strain>
    </source>
</reference>
<evidence type="ECO:0000256" key="3">
    <source>
        <dbReference type="ARBA" id="ARBA00022917"/>
    </source>
</evidence>
<evidence type="ECO:0000256" key="1">
    <source>
        <dbReference type="ARBA" id="ARBA00010699"/>
    </source>
</evidence>
<dbReference type="InterPro" id="IPR005793">
    <property type="entry name" value="Formyl_trans_C"/>
</dbReference>
<evidence type="ECO:0000313" key="7">
    <source>
        <dbReference type="Proteomes" id="UP000292939"/>
    </source>
</evidence>
<proteinExistence type="inferred from homology"/>
<dbReference type="PANTHER" id="PTHR11138:SF5">
    <property type="entry name" value="METHIONYL-TRNA FORMYLTRANSFERASE, MITOCHONDRIAL"/>
    <property type="match status" value="1"/>
</dbReference>
<dbReference type="EMBL" id="CP031395">
    <property type="protein sequence ID" value="QBK05336.1"/>
    <property type="molecule type" value="Genomic_DNA"/>
</dbReference>
<dbReference type="OrthoDB" id="9802815at2"/>
<dbReference type="InterPro" id="IPR044135">
    <property type="entry name" value="Met-tRNA-FMT_C"/>
</dbReference>
<dbReference type="CDD" id="cd08704">
    <property type="entry name" value="Met_tRNA_FMT_C"/>
    <property type="match status" value="1"/>
</dbReference>
<dbReference type="Proteomes" id="UP000292939">
    <property type="component" value="Chromosome"/>
</dbReference>
<keyword evidence="2 6" id="KW-0808">Transferase</keyword>
<evidence type="ECO:0000313" key="6">
    <source>
        <dbReference type="EMBL" id="QBK05336.1"/>
    </source>
</evidence>
<feature type="domain" description="Formyl transferase C-terminal" evidence="5">
    <location>
        <begin position="205"/>
        <end position="310"/>
    </location>
</feature>
<dbReference type="AlphaFoldDB" id="A0A4P6UL41"/>
<evidence type="ECO:0000256" key="2">
    <source>
        <dbReference type="ARBA" id="ARBA00022679"/>
    </source>
</evidence>
<dbReference type="Pfam" id="PF02911">
    <property type="entry name" value="Formyl_trans_C"/>
    <property type="match status" value="1"/>
</dbReference>
<dbReference type="Pfam" id="PF00551">
    <property type="entry name" value="Formyl_trans_N"/>
    <property type="match status" value="1"/>
</dbReference>
<organism evidence="6 7">
    <name type="scientific">Hylemonella gracilis</name>
    <dbReference type="NCBI Taxonomy" id="80880"/>
    <lineage>
        <taxon>Bacteria</taxon>
        <taxon>Pseudomonadati</taxon>
        <taxon>Pseudomonadota</taxon>
        <taxon>Betaproteobacteria</taxon>
        <taxon>Burkholderiales</taxon>
        <taxon>Comamonadaceae</taxon>
        <taxon>Hylemonella</taxon>
    </lineage>
</organism>
<dbReference type="KEGG" id="hgr:DW355_11785"/>
<protein>
    <submittedName>
        <fullName evidence="6">Methionyl-tRNA formyltransferase</fullName>
    </submittedName>
</protein>
<dbReference type="InterPro" id="IPR011034">
    <property type="entry name" value="Formyl_transferase-like_C_sf"/>
</dbReference>
<accession>A0A4P6UL41</accession>
<dbReference type="RefSeq" id="WP_131280331.1">
    <property type="nucleotide sequence ID" value="NZ_CP031395.1"/>
</dbReference>
<gene>
    <name evidence="6" type="ORF">DW355_11785</name>
</gene>
<dbReference type="GO" id="GO:0004479">
    <property type="term" value="F:methionyl-tRNA formyltransferase activity"/>
    <property type="evidence" value="ECO:0007669"/>
    <property type="project" value="TreeGrafter"/>
</dbReference>
<dbReference type="SUPFAM" id="SSF53328">
    <property type="entry name" value="Formyltransferase"/>
    <property type="match status" value="1"/>
</dbReference>
<name>A0A4P6UL41_9BURK</name>
<comment type="similarity">
    <text evidence="1">Belongs to the Fmt family.</text>
</comment>
<sequence>MRIALIGQQDFGKAVLHAFLARGESQGDIVVGVFCKPEQPGEKPDALREAAEAAGLPVLQFASLKSEEAQAALRALDADLGVMAYVLQFAPQSFVNIPKHGTIQYHPSLLPRHRGPSSINWPIALGATETGLTIFRPTDGLDEGPVILQKRCAIDADETLGEVYFNKLFPLGVQALLEAADQVVAGRHTETAQDENQASYEGWFKADEARIHWTRHVDQVYNLIRACNPAPGAWCEMNDAEGRVMKVSLYDCRKHVTRTFGSVRGKPGDIVEIGAQSLFIATQGGEIEVMRVKAVVNGVSGKKMDAATFAHDNGLRAVC</sequence>
<feature type="domain" description="Formyl transferase N-terminal" evidence="4">
    <location>
        <begin position="1"/>
        <end position="164"/>
    </location>
</feature>
<evidence type="ECO:0000259" key="4">
    <source>
        <dbReference type="Pfam" id="PF00551"/>
    </source>
</evidence>
<dbReference type="InterPro" id="IPR002376">
    <property type="entry name" value="Formyl_transf_N"/>
</dbReference>
<dbReference type="Gene3D" id="3.40.50.12230">
    <property type="match status" value="1"/>
</dbReference>
<evidence type="ECO:0000259" key="5">
    <source>
        <dbReference type="Pfam" id="PF02911"/>
    </source>
</evidence>
<dbReference type="InterPro" id="IPR036477">
    <property type="entry name" value="Formyl_transf_N_sf"/>
</dbReference>